<gene>
    <name evidence="1" type="ORF">RCO7_11381</name>
</gene>
<comment type="caution">
    <text evidence="1">The sequence shown here is derived from an EMBL/GenBank/DDBJ whole genome shotgun (WGS) entry which is preliminary data.</text>
</comment>
<dbReference type="AlphaFoldDB" id="A0A1E1LMT0"/>
<organism evidence="1 2">
    <name type="scientific">Rhynchosporium graminicola</name>
    <dbReference type="NCBI Taxonomy" id="2792576"/>
    <lineage>
        <taxon>Eukaryota</taxon>
        <taxon>Fungi</taxon>
        <taxon>Dikarya</taxon>
        <taxon>Ascomycota</taxon>
        <taxon>Pezizomycotina</taxon>
        <taxon>Leotiomycetes</taxon>
        <taxon>Helotiales</taxon>
        <taxon>Ploettnerulaceae</taxon>
        <taxon>Rhynchosporium</taxon>
    </lineage>
</organism>
<protein>
    <submittedName>
        <fullName evidence="1">Uncharacterized protein</fullName>
    </submittedName>
</protein>
<dbReference type="Proteomes" id="UP000178129">
    <property type="component" value="Unassembled WGS sequence"/>
</dbReference>
<evidence type="ECO:0000313" key="1">
    <source>
        <dbReference type="EMBL" id="CZT11790.1"/>
    </source>
</evidence>
<dbReference type="InParanoid" id="A0A1E1LMT0"/>
<dbReference type="EMBL" id="FJUW01000063">
    <property type="protein sequence ID" value="CZT11790.1"/>
    <property type="molecule type" value="Genomic_DNA"/>
</dbReference>
<evidence type="ECO:0000313" key="2">
    <source>
        <dbReference type="Proteomes" id="UP000178129"/>
    </source>
</evidence>
<accession>A0A1E1LMT0</accession>
<sequence>MDSVRKAQTSFDYWLIDEMNHSDEVNWVEAAWRLEDVPQDGVEDWMDCAGCVEVNLEVHESLSDPAESAPEILPKGDKKQDNLVATQGELLCLGTQLYRAQNCCQSTSYKDGIIVEERADIRSLVSGKSYKCSLGCNTPAFNWPKDLRRHIKDIHETTARYRMCGSRLRMRRLHSLFSYQAQRQFPSAPPEQTQLSEY</sequence>
<reference evidence="2" key="1">
    <citation type="submission" date="2016-03" db="EMBL/GenBank/DDBJ databases">
        <authorList>
            <person name="Ploux O."/>
        </authorList>
    </citation>
    <scope>NUCLEOTIDE SEQUENCE [LARGE SCALE GENOMIC DNA]</scope>
    <source>
        <strain evidence="2">UK7</strain>
    </source>
</reference>
<name>A0A1E1LMT0_9HELO</name>
<proteinExistence type="predicted"/>
<keyword evidence="2" id="KW-1185">Reference proteome</keyword>